<protein>
    <submittedName>
        <fullName evidence="7">RNA polymerase subunit sigma</fullName>
    </submittedName>
</protein>
<dbReference type="PANTHER" id="PTHR43133:SF63">
    <property type="entry name" value="RNA POLYMERASE SIGMA FACTOR FECI-RELATED"/>
    <property type="match status" value="1"/>
</dbReference>
<accession>A0A2G7T221</accession>
<dbReference type="InterPro" id="IPR007627">
    <property type="entry name" value="RNA_pol_sigma70_r2"/>
</dbReference>
<proteinExistence type="inferred from homology"/>
<dbReference type="InterPro" id="IPR036388">
    <property type="entry name" value="WH-like_DNA-bd_sf"/>
</dbReference>
<dbReference type="GO" id="GO:0016987">
    <property type="term" value="F:sigma factor activity"/>
    <property type="evidence" value="ECO:0007669"/>
    <property type="project" value="UniProtKB-KW"/>
</dbReference>
<dbReference type="NCBIfam" id="TIGR02937">
    <property type="entry name" value="sigma70-ECF"/>
    <property type="match status" value="1"/>
</dbReference>
<gene>
    <name evidence="7" type="ORF">CTI11_23570</name>
</gene>
<keyword evidence="3" id="KW-0731">Sigma factor</keyword>
<sequence>MAAAEFALQQQVEILYTDHHGWLRGLLRRKLGNAFDAADLAHDVYLQLLRTGRVPPADEHRRHLTQIANGLVIDLYRRRRVEAAYLEALALLPEQMAPSEETRALALEALVEIDAALNGLPPKARKALLLCKLDGMAYRDIAAELGVSVSSVEKYIAAGLLACYQALHGPVC</sequence>
<name>A0A2G7T221_9FLAO</name>
<evidence type="ECO:0000256" key="4">
    <source>
        <dbReference type="ARBA" id="ARBA00023163"/>
    </source>
</evidence>
<dbReference type="Gene3D" id="1.10.10.10">
    <property type="entry name" value="Winged helix-like DNA-binding domain superfamily/Winged helix DNA-binding domain"/>
    <property type="match status" value="1"/>
</dbReference>
<dbReference type="GO" id="GO:0006352">
    <property type="term" value="P:DNA-templated transcription initiation"/>
    <property type="evidence" value="ECO:0007669"/>
    <property type="project" value="InterPro"/>
</dbReference>
<dbReference type="Pfam" id="PF08281">
    <property type="entry name" value="Sigma70_r4_2"/>
    <property type="match status" value="1"/>
</dbReference>
<evidence type="ECO:0000256" key="2">
    <source>
        <dbReference type="ARBA" id="ARBA00023015"/>
    </source>
</evidence>
<evidence type="ECO:0000256" key="1">
    <source>
        <dbReference type="ARBA" id="ARBA00010641"/>
    </source>
</evidence>
<feature type="domain" description="RNA polymerase sigma-70 region 2" evidence="5">
    <location>
        <begin position="15"/>
        <end position="80"/>
    </location>
</feature>
<dbReference type="SUPFAM" id="SSF88659">
    <property type="entry name" value="Sigma3 and sigma4 domains of RNA polymerase sigma factors"/>
    <property type="match status" value="1"/>
</dbReference>
<dbReference type="InterPro" id="IPR013324">
    <property type="entry name" value="RNA_pol_sigma_r3/r4-like"/>
</dbReference>
<comment type="caution">
    <text evidence="7">The sequence shown here is derived from an EMBL/GenBank/DDBJ whole genome shotgun (WGS) entry which is preliminary data.</text>
</comment>
<evidence type="ECO:0000256" key="3">
    <source>
        <dbReference type="ARBA" id="ARBA00023082"/>
    </source>
</evidence>
<dbReference type="InterPro" id="IPR013325">
    <property type="entry name" value="RNA_pol_sigma_r2"/>
</dbReference>
<dbReference type="InterPro" id="IPR039425">
    <property type="entry name" value="RNA_pol_sigma-70-like"/>
</dbReference>
<keyword evidence="2" id="KW-0805">Transcription regulation</keyword>
<dbReference type="PANTHER" id="PTHR43133">
    <property type="entry name" value="RNA POLYMERASE ECF-TYPE SIGMA FACTO"/>
    <property type="match status" value="1"/>
</dbReference>
<dbReference type="InterPro" id="IPR013249">
    <property type="entry name" value="RNA_pol_sigma70_r4_t2"/>
</dbReference>
<dbReference type="Pfam" id="PF04542">
    <property type="entry name" value="Sigma70_r2"/>
    <property type="match status" value="1"/>
</dbReference>
<dbReference type="GO" id="GO:0003677">
    <property type="term" value="F:DNA binding"/>
    <property type="evidence" value="ECO:0007669"/>
    <property type="project" value="InterPro"/>
</dbReference>
<dbReference type="InterPro" id="IPR014284">
    <property type="entry name" value="RNA_pol_sigma-70_dom"/>
</dbReference>
<evidence type="ECO:0000259" key="5">
    <source>
        <dbReference type="Pfam" id="PF04542"/>
    </source>
</evidence>
<evidence type="ECO:0000313" key="7">
    <source>
        <dbReference type="EMBL" id="PII33948.1"/>
    </source>
</evidence>
<dbReference type="Gene3D" id="1.10.1740.10">
    <property type="match status" value="1"/>
</dbReference>
<reference evidence="7" key="1">
    <citation type="submission" date="2017-10" db="EMBL/GenBank/DDBJ databases">
        <title>Chryseobacterium sp. B5 is a hydrocarbonoclastic and plant growth promoting bacterium.</title>
        <authorList>
            <person name="Thijs S."/>
            <person name="Gkorezis P."/>
            <person name="Van Hamme J."/>
        </authorList>
    </citation>
    <scope>NUCLEOTIDE SEQUENCE</scope>
    <source>
        <strain evidence="7">B5</strain>
    </source>
</reference>
<feature type="domain" description="RNA polymerase sigma factor 70 region 4 type 2" evidence="6">
    <location>
        <begin position="111"/>
        <end position="163"/>
    </location>
</feature>
<comment type="similarity">
    <text evidence="1">Belongs to the sigma-70 factor family. ECF subfamily.</text>
</comment>
<keyword evidence="4" id="KW-0804">Transcription</keyword>
<evidence type="ECO:0000259" key="6">
    <source>
        <dbReference type="Pfam" id="PF08281"/>
    </source>
</evidence>
<dbReference type="EMBL" id="PEKC01000135">
    <property type="protein sequence ID" value="PII33948.1"/>
    <property type="molecule type" value="Genomic_DNA"/>
</dbReference>
<organism evidence="7">
    <name type="scientific">Chryseobacterium sp. B5</name>
    <dbReference type="NCBI Taxonomy" id="2050562"/>
    <lineage>
        <taxon>Bacteria</taxon>
        <taxon>Pseudomonadati</taxon>
        <taxon>Bacteroidota</taxon>
        <taxon>Flavobacteriia</taxon>
        <taxon>Flavobacteriales</taxon>
        <taxon>Weeksellaceae</taxon>
        <taxon>Chryseobacterium group</taxon>
        <taxon>Chryseobacterium</taxon>
    </lineage>
</organism>
<dbReference type="SUPFAM" id="SSF88946">
    <property type="entry name" value="Sigma2 domain of RNA polymerase sigma factors"/>
    <property type="match status" value="1"/>
</dbReference>
<dbReference type="AlphaFoldDB" id="A0A2G7T221"/>